<keyword evidence="1" id="KW-0472">Membrane</keyword>
<proteinExistence type="predicted"/>
<sequence length="226" mass="25796">MTIIKIFSQPIILTIVWLVGFRPASAIISKFPTLSKNIPDATKGTIDVAVVSSLIALLAFLWKRPIEISTKLVNVQNRRNHSTFRSNNHEITHKVRLDINMKIKNLMWIKLLRWVGGFFLSPIGNKRMIGHQFDGTSHDETSSMVVIDDGQSKIHFFQPQFDPLDHVDLEFTLHLFPNMRNVRTVNLVLGTEPAAKFWLKKLLAKIAIALFVDIKLDTHTVFIDCD</sequence>
<dbReference type="Proteomes" id="UP001057291">
    <property type="component" value="Unassembled WGS sequence"/>
</dbReference>
<comment type="caution">
    <text evidence="2">The sequence shown here is derived from an EMBL/GenBank/DDBJ whole genome shotgun (WGS) entry which is preliminary data.</text>
</comment>
<evidence type="ECO:0000313" key="2">
    <source>
        <dbReference type="EMBL" id="GIM47057.1"/>
    </source>
</evidence>
<accession>A0AAV4LGW8</accession>
<protein>
    <submittedName>
        <fullName evidence="2">Uncharacterized protein</fullName>
    </submittedName>
</protein>
<keyword evidence="1" id="KW-0812">Transmembrane</keyword>
<dbReference type="RefSeq" id="WP_282200081.1">
    <property type="nucleotide sequence ID" value="NZ_BOQE01000001.1"/>
</dbReference>
<name>A0AAV4LGW8_9BACL</name>
<dbReference type="EMBL" id="BOQE01000001">
    <property type="protein sequence ID" value="GIM47057.1"/>
    <property type="molecule type" value="Genomic_DNA"/>
</dbReference>
<keyword evidence="3" id="KW-1185">Reference proteome</keyword>
<dbReference type="AlphaFoldDB" id="A0AAV4LGW8"/>
<keyword evidence="1" id="KW-1133">Transmembrane helix</keyword>
<organism evidence="2 3">
    <name type="scientific">Collibacillus ludicampi</name>
    <dbReference type="NCBI Taxonomy" id="2771369"/>
    <lineage>
        <taxon>Bacteria</taxon>
        <taxon>Bacillati</taxon>
        <taxon>Bacillota</taxon>
        <taxon>Bacilli</taxon>
        <taxon>Bacillales</taxon>
        <taxon>Alicyclobacillaceae</taxon>
        <taxon>Collibacillus</taxon>
    </lineage>
</organism>
<gene>
    <name evidence="2" type="ORF">DNHGIG_26060</name>
</gene>
<reference evidence="2" key="1">
    <citation type="journal article" date="2023" name="Int. J. Syst. Evol. Microbiol.">
        <title>Collibacillus ludicampi gen. nov., sp. nov., a new soil bacterium of the family Alicyclobacillaceae.</title>
        <authorList>
            <person name="Jojima T."/>
            <person name="Ioku Y."/>
            <person name="Fukuta Y."/>
            <person name="Shirasaka N."/>
            <person name="Matsumura Y."/>
            <person name="Mori M."/>
        </authorList>
    </citation>
    <scope>NUCLEOTIDE SEQUENCE</scope>
    <source>
        <strain evidence="2">TP075</strain>
    </source>
</reference>
<feature type="transmembrane region" description="Helical" evidence="1">
    <location>
        <begin position="42"/>
        <end position="62"/>
    </location>
</feature>
<evidence type="ECO:0000256" key="1">
    <source>
        <dbReference type="SAM" id="Phobius"/>
    </source>
</evidence>
<evidence type="ECO:0000313" key="3">
    <source>
        <dbReference type="Proteomes" id="UP001057291"/>
    </source>
</evidence>